<proteinExistence type="predicted"/>
<dbReference type="Proteomes" id="UP001055219">
    <property type="component" value="Unassembled WGS sequence"/>
</dbReference>
<keyword evidence="3" id="KW-1185">Reference proteome</keyword>
<feature type="region of interest" description="Disordered" evidence="1">
    <location>
        <begin position="1"/>
        <end position="25"/>
    </location>
</feature>
<organism evidence="2 3">
    <name type="scientific">Emericellopsis cladophorae</name>
    <dbReference type="NCBI Taxonomy" id="2686198"/>
    <lineage>
        <taxon>Eukaryota</taxon>
        <taxon>Fungi</taxon>
        <taxon>Dikarya</taxon>
        <taxon>Ascomycota</taxon>
        <taxon>Pezizomycotina</taxon>
        <taxon>Sordariomycetes</taxon>
        <taxon>Hypocreomycetidae</taxon>
        <taxon>Hypocreales</taxon>
        <taxon>Bionectriaceae</taxon>
        <taxon>Emericellopsis</taxon>
    </lineage>
</organism>
<evidence type="ECO:0000313" key="2">
    <source>
        <dbReference type="EMBL" id="KAI6783539.1"/>
    </source>
</evidence>
<reference evidence="2" key="1">
    <citation type="journal article" date="2021" name="J Fungi (Basel)">
        <title>Genomic and Metabolomic Analyses of the Marine Fungus Emericellopsis cladophorae: Insights into Saltwater Adaptability Mechanisms and Its Biosynthetic Potential.</title>
        <authorList>
            <person name="Goncalves M.F.M."/>
            <person name="Hilario S."/>
            <person name="Van de Peer Y."/>
            <person name="Esteves A.C."/>
            <person name="Alves A."/>
        </authorList>
    </citation>
    <scope>NUCLEOTIDE SEQUENCE</scope>
    <source>
        <strain evidence="2">MUM 19.33</strain>
    </source>
</reference>
<accession>A0A9P9Y5Y2</accession>
<dbReference type="RefSeq" id="XP_051364395.1">
    <property type="nucleotide sequence ID" value="XM_051504001.1"/>
</dbReference>
<reference evidence="2" key="2">
    <citation type="submission" date="2022-07" db="EMBL/GenBank/DDBJ databases">
        <authorList>
            <person name="Goncalves M.F.M."/>
            <person name="Hilario S."/>
            <person name="Van De Peer Y."/>
            <person name="Esteves A.C."/>
            <person name="Alves A."/>
        </authorList>
    </citation>
    <scope>NUCLEOTIDE SEQUENCE</scope>
    <source>
        <strain evidence="2">MUM 19.33</strain>
    </source>
</reference>
<dbReference type="GeneID" id="75832051"/>
<gene>
    <name evidence="2" type="ORF">J7T54_005568</name>
</gene>
<dbReference type="OrthoDB" id="3340520at2759"/>
<comment type="caution">
    <text evidence="2">The sequence shown here is derived from an EMBL/GenBank/DDBJ whole genome shotgun (WGS) entry which is preliminary data.</text>
</comment>
<name>A0A9P9Y5Y2_9HYPO</name>
<sequence>MQRKRQKLSIAIDMPDHTSNGPRESILGLQATGEPLRVGHLGVFEKLTFTYSVLSTIITATVTSWFEGIQLYLSQYASRERSNKQPEIHDQRPADFLDRDIESAFEKYLLASGEASNLPVVVNYIGSGVQRRQQNPPTTAIATKSNGVIHVQFKVLTPEFYRRFIGYAHDMEAMFCELREHQTIWTDKPEVLGQLFLKRPSRPLQTQSLVDYVAFSLIRMLRKRPPAIKRENPSTRKESTLPTGVDIRQFRMSAMDAFILGQRDNELKRRYRSAVLQLFLAERLFHGSIRALSVIRLAFRLTIAWTIAKVCTVSVKKYTN</sequence>
<protein>
    <submittedName>
        <fullName evidence="2">Uncharacterized protein</fullName>
    </submittedName>
</protein>
<dbReference type="EMBL" id="JAGIXG020000007">
    <property type="protein sequence ID" value="KAI6783539.1"/>
    <property type="molecule type" value="Genomic_DNA"/>
</dbReference>
<dbReference type="AlphaFoldDB" id="A0A9P9Y5Y2"/>
<evidence type="ECO:0000313" key="3">
    <source>
        <dbReference type="Proteomes" id="UP001055219"/>
    </source>
</evidence>
<evidence type="ECO:0000256" key="1">
    <source>
        <dbReference type="SAM" id="MobiDB-lite"/>
    </source>
</evidence>